<dbReference type="InterPro" id="IPR012962">
    <property type="entry name" value="Pept_M54_archaemetzincn"/>
</dbReference>
<keyword evidence="6" id="KW-0482">Metalloprotease</keyword>
<evidence type="ECO:0000256" key="2">
    <source>
        <dbReference type="ARBA" id="ARBA00022670"/>
    </source>
</evidence>
<dbReference type="GO" id="GO:0046872">
    <property type="term" value="F:metal ion binding"/>
    <property type="evidence" value="ECO:0007669"/>
    <property type="project" value="UniProtKB-KW"/>
</dbReference>
<reference evidence="8 9" key="1">
    <citation type="submission" date="2017-08" db="EMBL/GenBank/DDBJ databases">
        <title>Infants hospitalized years apart are colonized by the same room-sourced microbial strains.</title>
        <authorList>
            <person name="Brooks B."/>
            <person name="Olm M.R."/>
            <person name="Firek B.A."/>
            <person name="Baker R."/>
            <person name="Thomas B.C."/>
            <person name="Morowitz M.J."/>
            <person name="Banfield J.F."/>
        </authorList>
    </citation>
    <scope>NUCLEOTIDE SEQUENCE [LARGE SCALE GENOMIC DNA]</scope>
    <source>
        <strain evidence="8">S2_003_000_R2_14</strain>
    </source>
</reference>
<gene>
    <name evidence="8" type="ORF">DI536_34310</name>
</gene>
<feature type="region of interest" description="Disordered" evidence="7">
    <location>
        <begin position="51"/>
        <end position="78"/>
    </location>
</feature>
<keyword evidence="2" id="KW-0645">Protease</keyword>
<dbReference type="InterPro" id="IPR024079">
    <property type="entry name" value="MetalloPept_cat_dom_sf"/>
</dbReference>
<dbReference type="GO" id="GO:0006508">
    <property type="term" value="P:proteolysis"/>
    <property type="evidence" value="ECO:0007669"/>
    <property type="project" value="UniProtKB-KW"/>
</dbReference>
<accession>A0A2W5SUG8</accession>
<evidence type="ECO:0000313" key="8">
    <source>
        <dbReference type="EMBL" id="PZR04433.1"/>
    </source>
</evidence>
<organism evidence="8 9">
    <name type="scientific">Archangium gephyra</name>
    <dbReference type="NCBI Taxonomy" id="48"/>
    <lineage>
        <taxon>Bacteria</taxon>
        <taxon>Pseudomonadati</taxon>
        <taxon>Myxococcota</taxon>
        <taxon>Myxococcia</taxon>
        <taxon>Myxococcales</taxon>
        <taxon>Cystobacterineae</taxon>
        <taxon>Archangiaceae</taxon>
        <taxon>Archangium</taxon>
    </lineage>
</organism>
<comment type="caution">
    <text evidence="8">The sequence shown here is derived from an EMBL/GenBank/DDBJ whole genome shotgun (WGS) entry which is preliminary data.</text>
</comment>
<proteinExistence type="predicted"/>
<dbReference type="Proteomes" id="UP000249061">
    <property type="component" value="Unassembled WGS sequence"/>
</dbReference>
<evidence type="ECO:0000256" key="1">
    <source>
        <dbReference type="ARBA" id="ARBA00001947"/>
    </source>
</evidence>
<dbReference type="AlphaFoldDB" id="A0A2W5SUG8"/>
<dbReference type="PANTHER" id="PTHR15910:SF1">
    <property type="entry name" value="ARCHAEMETZINCIN-2"/>
    <property type="match status" value="1"/>
</dbReference>
<sequence>MTSRLGAVAIVLGAALFVAAVAKTPRRNDPPRDEALRSEVLPAALEPLRTLAQPKLPPGEGDWLAEHEEEGQSVAAHAKESTPIPGRVIYVVPTGPFSPEADALLAKLEPLLAAHFQLPVRRLPAIDAARAGASARENSFGTQWLTLDVLEVLKEVRPADAAAVMAVTVVDLYPDPSWNFVFGQASYEERVGVTSIARLGDLATEPTRVLERSYATSMHELGHMLLQQHCIAWECPMNGSNNQEEADGRPLEPCPHCLAKLMHTTKLNPRKRFTELRAAFQAAGLERGVKEVDRELSAFEP</sequence>
<comment type="cofactor">
    <cofactor evidence="1">
        <name>Zn(2+)</name>
        <dbReference type="ChEBI" id="CHEBI:29105"/>
    </cofactor>
</comment>
<evidence type="ECO:0008006" key="10">
    <source>
        <dbReference type="Google" id="ProtNLM"/>
    </source>
</evidence>
<evidence type="ECO:0000256" key="6">
    <source>
        <dbReference type="ARBA" id="ARBA00023049"/>
    </source>
</evidence>
<evidence type="ECO:0000256" key="4">
    <source>
        <dbReference type="ARBA" id="ARBA00022801"/>
    </source>
</evidence>
<evidence type="ECO:0000313" key="9">
    <source>
        <dbReference type="Proteomes" id="UP000249061"/>
    </source>
</evidence>
<keyword evidence="5" id="KW-0862">Zinc</keyword>
<evidence type="ECO:0000256" key="3">
    <source>
        <dbReference type="ARBA" id="ARBA00022723"/>
    </source>
</evidence>
<keyword evidence="3" id="KW-0479">Metal-binding</keyword>
<protein>
    <recommendedName>
        <fullName evidence="10">Archaemetzincin</fullName>
    </recommendedName>
</protein>
<dbReference type="EMBL" id="QFQP01000058">
    <property type="protein sequence ID" value="PZR04433.1"/>
    <property type="molecule type" value="Genomic_DNA"/>
</dbReference>
<name>A0A2W5SUG8_9BACT</name>
<dbReference type="Pfam" id="PF07998">
    <property type="entry name" value="Peptidase_M54"/>
    <property type="match status" value="1"/>
</dbReference>
<dbReference type="GO" id="GO:0008237">
    <property type="term" value="F:metallopeptidase activity"/>
    <property type="evidence" value="ECO:0007669"/>
    <property type="project" value="UniProtKB-KW"/>
</dbReference>
<keyword evidence="4" id="KW-0378">Hydrolase</keyword>
<evidence type="ECO:0000256" key="5">
    <source>
        <dbReference type="ARBA" id="ARBA00022833"/>
    </source>
</evidence>
<dbReference type="Gene3D" id="3.40.390.10">
    <property type="entry name" value="Collagenase (Catalytic Domain)"/>
    <property type="match status" value="1"/>
</dbReference>
<evidence type="ECO:0000256" key="7">
    <source>
        <dbReference type="SAM" id="MobiDB-lite"/>
    </source>
</evidence>
<dbReference type="PANTHER" id="PTHR15910">
    <property type="entry name" value="ARCHAEMETZINCIN"/>
    <property type="match status" value="1"/>
</dbReference>
<dbReference type="CDD" id="cd11375">
    <property type="entry name" value="Peptidase_M54"/>
    <property type="match status" value="1"/>
</dbReference>